<sequence>MASRSELGLERVKQKLEKCFESGDFYHTHQMYRTIYFRFKRQEKYAECKDIMFEGAERLLSKGELNSGADLAKLYLEVLSKGSIQADSEIMKKLAKLHSMMKPSSPERVDFTGECLQYSTVLGDLSDKKAFGHPNMHRLLALNYWAETNFRDAKYHFTRSLDGTSCALMLIEYHLSKGYKSEVDLFIAQTVLQYLCLNNQRTATVAFYVYTRWHPNVDGPPFVLPLLNFIWFLLLAVETRANLAIFTVLCERYKSFLARDPMYNVYLDKIGQLFFGKAVAPSERHPAGGLLGNMISQLMTELDEEVGLGVYSEDVD</sequence>
<keyword evidence="5" id="KW-1185">Reference proteome</keyword>
<evidence type="ECO:0000313" key="6">
    <source>
        <dbReference type="RefSeq" id="XP_003743194.1"/>
    </source>
</evidence>
<dbReference type="FunFam" id="1.25.40.10:FF:000060">
    <property type="entry name" value="Golgi to ER traffic protein 4 homolog"/>
    <property type="match status" value="1"/>
</dbReference>
<dbReference type="Proteomes" id="UP000694867">
    <property type="component" value="Unplaced"/>
</dbReference>
<dbReference type="Pfam" id="PF04190">
    <property type="entry name" value="GET4"/>
    <property type="match status" value="1"/>
</dbReference>
<dbReference type="GO" id="GO:0045048">
    <property type="term" value="P:protein insertion into ER membrane"/>
    <property type="evidence" value="ECO:0007669"/>
    <property type="project" value="InterPro"/>
</dbReference>
<dbReference type="GeneID" id="100906209"/>
<proteinExistence type="inferred from homology"/>
<evidence type="ECO:0000256" key="4">
    <source>
        <dbReference type="ARBA" id="ARBA00022490"/>
    </source>
</evidence>
<dbReference type="PANTHER" id="PTHR12875:SF0">
    <property type="entry name" value="GOLGI TO ER TRAFFIC PROTEIN 4 HOMOLOG"/>
    <property type="match status" value="1"/>
</dbReference>
<dbReference type="PANTHER" id="PTHR12875">
    <property type="entry name" value="GOLGI TO ER TRAFFIC PROTEIN 4 HOMOLOG"/>
    <property type="match status" value="1"/>
</dbReference>
<dbReference type="GO" id="GO:0071818">
    <property type="term" value="C:BAT3 complex"/>
    <property type="evidence" value="ECO:0007669"/>
    <property type="project" value="TreeGrafter"/>
</dbReference>
<evidence type="ECO:0000256" key="3">
    <source>
        <dbReference type="ARBA" id="ARBA00022448"/>
    </source>
</evidence>
<evidence type="ECO:0000256" key="2">
    <source>
        <dbReference type="ARBA" id="ARBA00005351"/>
    </source>
</evidence>
<dbReference type="InterPro" id="IPR007317">
    <property type="entry name" value="GET4"/>
</dbReference>
<organism evidence="5 6">
    <name type="scientific">Galendromus occidentalis</name>
    <name type="common">western predatory mite</name>
    <dbReference type="NCBI Taxonomy" id="34638"/>
    <lineage>
        <taxon>Eukaryota</taxon>
        <taxon>Metazoa</taxon>
        <taxon>Ecdysozoa</taxon>
        <taxon>Arthropoda</taxon>
        <taxon>Chelicerata</taxon>
        <taxon>Arachnida</taxon>
        <taxon>Acari</taxon>
        <taxon>Parasitiformes</taxon>
        <taxon>Mesostigmata</taxon>
        <taxon>Gamasina</taxon>
        <taxon>Phytoseioidea</taxon>
        <taxon>Phytoseiidae</taxon>
        <taxon>Typhlodrominae</taxon>
        <taxon>Galendromus</taxon>
    </lineage>
</organism>
<dbReference type="InterPro" id="IPR011990">
    <property type="entry name" value="TPR-like_helical_dom_sf"/>
</dbReference>
<comment type="similarity">
    <text evidence="2">Belongs to the GET4 family.</text>
</comment>
<dbReference type="Gene3D" id="1.25.40.10">
    <property type="entry name" value="Tetratricopeptide repeat domain"/>
    <property type="match status" value="1"/>
</dbReference>
<evidence type="ECO:0000256" key="1">
    <source>
        <dbReference type="ARBA" id="ARBA00004514"/>
    </source>
</evidence>
<accession>A0AAJ6QTF2</accession>
<keyword evidence="4" id="KW-0963">Cytoplasm</keyword>
<dbReference type="KEGG" id="goe:100906209"/>
<dbReference type="RefSeq" id="XP_003743194.1">
    <property type="nucleotide sequence ID" value="XM_003743146.2"/>
</dbReference>
<gene>
    <name evidence="6" type="primary">LOC100906209</name>
</gene>
<keyword evidence="3" id="KW-0813">Transport</keyword>
<evidence type="ECO:0000313" key="5">
    <source>
        <dbReference type="Proteomes" id="UP000694867"/>
    </source>
</evidence>
<comment type="subcellular location">
    <subcellularLocation>
        <location evidence="1">Cytoplasm</location>
        <location evidence="1">Cytosol</location>
    </subcellularLocation>
</comment>
<name>A0AAJ6QTF2_9ACAR</name>
<protein>
    <submittedName>
        <fullName evidence="6">Golgi to ER traffic protein 4 homolog</fullName>
    </submittedName>
</protein>
<dbReference type="AlphaFoldDB" id="A0AAJ6QTF2"/>
<reference evidence="6" key="1">
    <citation type="submission" date="2025-08" db="UniProtKB">
        <authorList>
            <consortium name="RefSeq"/>
        </authorList>
    </citation>
    <scope>IDENTIFICATION</scope>
</reference>